<accession>A0AB39PK47</accession>
<reference evidence="1" key="1">
    <citation type="submission" date="2024-07" db="EMBL/GenBank/DDBJ databases">
        <authorList>
            <person name="Yu S.T."/>
        </authorList>
    </citation>
    <scope>NUCLEOTIDE SEQUENCE</scope>
    <source>
        <strain evidence="1">R21</strain>
    </source>
</reference>
<sequence length="50" mass="5501">MASDTKGRPWGLVAYESRLELARIMIADFAPDVVEMAAQPFQQVPVPLAN</sequence>
<evidence type="ECO:0000313" key="1">
    <source>
        <dbReference type="EMBL" id="XDQ31258.1"/>
    </source>
</evidence>
<dbReference type="AlphaFoldDB" id="A0AB39PK47"/>
<dbReference type="RefSeq" id="WP_369241993.1">
    <property type="nucleotide sequence ID" value="NZ_CP163435.1"/>
</dbReference>
<proteinExistence type="predicted"/>
<name>A0AB39PK47_9ACTN</name>
<organism evidence="1">
    <name type="scientific">Streptomyces sp. R21</name>
    <dbReference type="NCBI Taxonomy" id="3238627"/>
    <lineage>
        <taxon>Bacteria</taxon>
        <taxon>Bacillati</taxon>
        <taxon>Actinomycetota</taxon>
        <taxon>Actinomycetes</taxon>
        <taxon>Kitasatosporales</taxon>
        <taxon>Streptomycetaceae</taxon>
        <taxon>Streptomyces</taxon>
    </lineage>
</organism>
<protein>
    <submittedName>
        <fullName evidence="1">Uncharacterized protein</fullName>
    </submittedName>
</protein>
<dbReference type="EMBL" id="CP163435">
    <property type="protein sequence ID" value="XDQ31258.1"/>
    <property type="molecule type" value="Genomic_DNA"/>
</dbReference>
<gene>
    <name evidence="1" type="ORF">AB5J56_44045</name>
</gene>